<dbReference type="PANTHER" id="PTHR45982:SF1">
    <property type="entry name" value="REGULATOR OF CHROMOSOME CONDENSATION"/>
    <property type="match status" value="1"/>
</dbReference>
<evidence type="ECO:0000259" key="4">
    <source>
        <dbReference type="Pfam" id="PF03160"/>
    </source>
</evidence>
<dbReference type="InterPro" id="IPR003644">
    <property type="entry name" value="Calx_beta"/>
</dbReference>
<keyword evidence="1" id="KW-0732">Signal</keyword>
<evidence type="ECO:0000313" key="6">
    <source>
        <dbReference type="Proteomes" id="UP000189670"/>
    </source>
</evidence>
<evidence type="ECO:0000256" key="2">
    <source>
        <dbReference type="ARBA" id="ARBA00022737"/>
    </source>
</evidence>
<name>A0A1V1NZ31_9BACT</name>
<reference evidence="6" key="1">
    <citation type="submission" date="2012-11" db="EMBL/GenBank/DDBJ databases">
        <authorList>
            <person name="Lucero-Rivera Y.E."/>
            <person name="Tovar-Ramirez D."/>
        </authorList>
    </citation>
    <scope>NUCLEOTIDE SEQUENCE [LARGE SCALE GENOMIC DNA]</scope>
    <source>
        <strain evidence="6">Araruama</strain>
    </source>
</reference>
<evidence type="ECO:0000256" key="3">
    <source>
        <dbReference type="ARBA" id="ARBA00022837"/>
    </source>
</evidence>
<comment type="caution">
    <text evidence="5">The sequence shown here is derived from an EMBL/GenBank/DDBJ whole genome shotgun (WGS) entry which is preliminary data.</text>
</comment>
<dbReference type="PANTHER" id="PTHR45982">
    <property type="entry name" value="REGULATOR OF CHROMOSOME CONDENSATION"/>
    <property type="match status" value="1"/>
</dbReference>
<dbReference type="Proteomes" id="UP000189670">
    <property type="component" value="Unassembled WGS sequence"/>
</dbReference>
<feature type="non-terminal residue" evidence="5">
    <location>
        <position position="447"/>
    </location>
</feature>
<accession>A0A1V1NZ31</accession>
<sequence>MGDGTTIGRDIPVQINALNDIKQIDSGYFHGLALRTDGTVWGWGRNDEGQLGFISNDGSNNYYTVPVHISALENIKRIAVSSNSNLALKEDGTVWGWGGYNYNHSPEQIVQLNNIILIDTYVSHCLALKKDGTVWAWGSNFCGQLGDGTANDSDIPIQVPGLENVIQIEAGPAVSFAIKKDGTIWAWGANHGGQLGIGYPTYMPVPSESQVQLKSRTLMADQPKTMYIKVINNISNPPVTIHYTTEDHTAVSGIDYNTSQGELHFDTNEREKEFPITILENSKRNKDCSLILRLSEPNNQMFSNYMSLGILTISANKDITAPYFQSFDTYLPGSGWTYYSSTLDGNIQVISGKLRMDGINENAQYLNEAILEIDLSGFQNVKLSFFHRSKAFANDTLPDRFDNHYNGDGICISNDGNTWYKILDANDLKTDNIGKDFTIDLDQQIKN</sequence>
<dbReference type="InterPro" id="IPR009091">
    <property type="entry name" value="RCC1/BLIP-II"/>
</dbReference>
<protein>
    <recommendedName>
        <fullName evidence="4">Calx-beta domain-containing protein</fullName>
    </recommendedName>
</protein>
<dbReference type="GO" id="GO:0007154">
    <property type="term" value="P:cell communication"/>
    <property type="evidence" value="ECO:0007669"/>
    <property type="project" value="InterPro"/>
</dbReference>
<proteinExistence type="predicted"/>
<dbReference type="Pfam" id="PF13540">
    <property type="entry name" value="RCC1_2"/>
    <property type="match status" value="2"/>
</dbReference>
<keyword evidence="3" id="KW-0106">Calcium</keyword>
<dbReference type="SUPFAM" id="SSF50985">
    <property type="entry name" value="RCC1/BLIP-II"/>
    <property type="match status" value="1"/>
</dbReference>
<dbReference type="GO" id="GO:0005085">
    <property type="term" value="F:guanyl-nucleotide exchange factor activity"/>
    <property type="evidence" value="ECO:0007669"/>
    <property type="project" value="TreeGrafter"/>
</dbReference>
<dbReference type="SUPFAM" id="SSF141072">
    <property type="entry name" value="CalX-like"/>
    <property type="match status" value="1"/>
</dbReference>
<evidence type="ECO:0000256" key="1">
    <source>
        <dbReference type="ARBA" id="ARBA00022729"/>
    </source>
</evidence>
<dbReference type="Pfam" id="PF00415">
    <property type="entry name" value="RCC1"/>
    <property type="match status" value="2"/>
</dbReference>
<dbReference type="EMBL" id="ATBP01001172">
    <property type="protein sequence ID" value="ETR67882.1"/>
    <property type="molecule type" value="Genomic_DNA"/>
</dbReference>
<dbReference type="GO" id="GO:0016020">
    <property type="term" value="C:membrane"/>
    <property type="evidence" value="ECO:0007669"/>
    <property type="project" value="InterPro"/>
</dbReference>
<dbReference type="Pfam" id="PF03160">
    <property type="entry name" value="Calx-beta"/>
    <property type="match status" value="1"/>
</dbReference>
<gene>
    <name evidence="5" type="ORF">OMM_11109</name>
</gene>
<dbReference type="Gene3D" id="2.130.10.30">
    <property type="entry name" value="Regulator of chromosome condensation 1/beta-lactamase-inhibitor protein II"/>
    <property type="match status" value="2"/>
</dbReference>
<keyword evidence="2" id="KW-0677">Repeat</keyword>
<dbReference type="InterPro" id="IPR051553">
    <property type="entry name" value="Ran_GTPase-activating"/>
</dbReference>
<dbReference type="InterPro" id="IPR000408">
    <property type="entry name" value="Reg_chr_condens"/>
</dbReference>
<feature type="domain" description="Calx-beta" evidence="4">
    <location>
        <begin position="236"/>
        <end position="299"/>
    </location>
</feature>
<dbReference type="AlphaFoldDB" id="A0A1V1NZ31"/>
<dbReference type="PROSITE" id="PS50012">
    <property type="entry name" value="RCC1_3"/>
    <property type="match status" value="2"/>
</dbReference>
<dbReference type="GO" id="GO:0005737">
    <property type="term" value="C:cytoplasm"/>
    <property type="evidence" value="ECO:0007669"/>
    <property type="project" value="TreeGrafter"/>
</dbReference>
<dbReference type="InterPro" id="IPR038081">
    <property type="entry name" value="CalX-like_sf"/>
</dbReference>
<dbReference type="Gene3D" id="2.60.40.2030">
    <property type="match status" value="1"/>
</dbReference>
<evidence type="ECO:0000313" key="5">
    <source>
        <dbReference type="EMBL" id="ETR67882.1"/>
    </source>
</evidence>
<organism evidence="5 6">
    <name type="scientific">Candidatus Magnetoglobus multicellularis str. Araruama</name>
    <dbReference type="NCBI Taxonomy" id="890399"/>
    <lineage>
        <taxon>Bacteria</taxon>
        <taxon>Pseudomonadati</taxon>
        <taxon>Thermodesulfobacteriota</taxon>
        <taxon>Desulfobacteria</taxon>
        <taxon>Desulfobacterales</taxon>
        <taxon>Desulfobacteraceae</taxon>
        <taxon>Candidatus Magnetoglobus</taxon>
    </lineage>
</organism>